<evidence type="ECO:0000313" key="2">
    <source>
        <dbReference type="EMBL" id="MBW0542393.1"/>
    </source>
</evidence>
<dbReference type="EMBL" id="AVOT02047111">
    <property type="protein sequence ID" value="MBW0542393.1"/>
    <property type="molecule type" value="Genomic_DNA"/>
</dbReference>
<organism evidence="2 3">
    <name type="scientific">Austropuccinia psidii MF-1</name>
    <dbReference type="NCBI Taxonomy" id="1389203"/>
    <lineage>
        <taxon>Eukaryota</taxon>
        <taxon>Fungi</taxon>
        <taxon>Dikarya</taxon>
        <taxon>Basidiomycota</taxon>
        <taxon>Pucciniomycotina</taxon>
        <taxon>Pucciniomycetes</taxon>
        <taxon>Pucciniales</taxon>
        <taxon>Sphaerophragmiaceae</taxon>
        <taxon>Austropuccinia</taxon>
    </lineage>
</organism>
<dbReference type="AlphaFoldDB" id="A0A9Q3II58"/>
<protein>
    <submittedName>
        <fullName evidence="2">Uncharacterized protein</fullName>
    </submittedName>
</protein>
<evidence type="ECO:0000256" key="1">
    <source>
        <dbReference type="SAM" id="MobiDB-lite"/>
    </source>
</evidence>
<comment type="caution">
    <text evidence="2">The sequence shown here is derived from an EMBL/GenBank/DDBJ whole genome shotgun (WGS) entry which is preliminary data.</text>
</comment>
<proteinExistence type="predicted"/>
<feature type="region of interest" description="Disordered" evidence="1">
    <location>
        <begin position="1"/>
        <end position="35"/>
    </location>
</feature>
<name>A0A9Q3II58_9BASI</name>
<gene>
    <name evidence="2" type="ORF">O181_082108</name>
</gene>
<accession>A0A9Q3II58</accession>
<dbReference type="Proteomes" id="UP000765509">
    <property type="component" value="Unassembled WGS sequence"/>
</dbReference>
<evidence type="ECO:0000313" key="3">
    <source>
        <dbReference type="Proteomes" id="UP000765509"/>
    </source>
</evidence>
<sequence length="77" mass="8792">MHVQHSPPEGQTRSHARAEAVLTPTPRAPLDGTPEVPQLRAQFGRRSTIQEGRKRAKKIKFLFRSSWKFYRNLKGPG</sequence>
<reference evidence="2" key="1">
    <citation type="submission" date="2021-03" db="EMBL/GenBank/DDBJ databases">
        <title>Draft genome sequence of rust myrtle Austropuccinia psidii MF-1, a brazilian biotype.</title>
        <authorList>
            <person name="Quecine M.C."/>
            <person name="Pachon D.M.R."/>
            <person name="Bonatelli M.L."/>
            <person name="Correr F.H."/>
            <person name="Franceschini L.M."/>
            <person name="Leite T.F."/>
            <person name="Margarido G.R.A."/>
            <person name="Almeida C.A."/>
            <person name="Ferrarezi J.A."/>
            <person name="Labate C.A."/>
        </authorList>
    </citation>
    <scope>NUCLEOTIDE SEQUENCE</scope>
    <source>
        <strain evidence="2">MF-1</strain>
    </source>
</reference>
<keyword evidence="3" id="KW-1185">Reference proteome</keyword>